<sequence>MFTKSILLPFLLVIIFVSASQASRQLWDSGISEMFGSKSGFHHGFSGFSGSSGGAGGAGGSFGDMMNAGGAHTCSAQRACSGKKLTCPEECYKSTNVNKDGYKSTSRSGGCSFDCTTKCAATCSN</sequence>
<name>A0A5S9WZH9_ARATH</name>
<dbReference type="PANTHER" id="PTHR34789">
    <property type="entry name" value="EXPRESSED PROTEIN"/>
    <property type="match status" value="1"/>
</dbReference>
<protein>
    <submittedName>
        <fullName evidence="2">Uncharacterized protein</fullName>
    </submittedName>
</protein>
<evidence type="ECO:0000313" key="2">
    <source>
        <dbReference type="EMBL" id="CAA0365842.1"/>
    </source>
</evidence>
<dbReference type="PANTHER" id="PTHR34789:SF3">
    <property type="entry name" value="BNAA07G01290D PROTEIN"/>
    <property type="match status" value="1"/>
</dbReference>
<proteinExistence type="predicted"/>
<keyword evidence="1" id="KW-0732">Signal</keyword>
<evidence type="ECO:0000256" key="1">
    <source>
        <dbReference type="SAM" id="SignalP"/>
    </source>
</evidence>
<accession>A0A5S9WZH9</accession>
<feature type="chain" id="PRO_5025007828" evidence="1">
    <location>
        <begin position="23"/>
        <end position="125"/>
    </location>
</feature>
<organism evidence="2 3">
    <name type="scientific">Arabidopsis thaliana</name>
    <name type="common">Mouse-ear cress</name>
    <dbReference type="NCBI Taxonomy" id="3702"/>
    <lineage>
        <taxon>Eukaryota</taxon>
        <taxon>Viridiplantae</taxon>
        <taxon>Streptophyta</taxon>
        <taxon>Embryophyta</taxon>
        <taxon>Tracheophyta</taxon>
        <taxon>Spermatophyta</taxon>
        <taxon>Magnoliopsida</taxon>
        <taxon>eudicotyledons</taxon>
        <taxon>Gunneridae</taxon>
        <taxon>Pentapetalae</taxon>
        <taxon>rosids</taxon>
        <taxon>malvids</taxon>
        <taxon>Brassicales</taxon>
        <taxon>Brassicaceae</taxon>
        <taxon>Camelineae</taxon>
        <taxon>Arabidopsis</taxon>
    </lineage>
</organism>
<dbReference type="Proteomes" id="UP000434276">
    <property type="component" value="Unassembled WGS sequence"/>
</dbReference>
<evidence type="ECO:0000313" key="3">
    <source>
        <dbReference type="Proteomes" id="UP000434276"/>
    </source>
</evidence>
<dbReference type="AlphaFoldDB" id="A0A5S9WZH9"/>
<feature type="signal peptide" evidence="1">
    <location>
        <begin position="1"/>
        <end position="22"/>
    </location>
</feature>
<reference evidence="2 3" key="1">
    <citation type="submission" date="2019-12" db="EMBL/GenBank/DDBJ databases">
        <authorList>
            <person name="Jiao W.-B."/>
            <person name="Schneeberger K."/>
        </authorList>
    </citation>
    <scope>NUCLEOTIDE SEQUENCE [LARGE SCALE GENOMIC DNA]</scope>
    <source>
        <strain evidence="3">cv. C24</strain>
    </source>
</reference>
<dbReference type="ExpressionAtlas" id="A0A5S9WZH9">
    <property type="expression patterns" value="baseline and differential"/>
</dbReference>
<dbReference type="EMBL" id="CACSHJ010000088">
    <property type="protein sequence ID" value="CAA0365842.1"/>
    <property type="molecule type" value="Genomic_DNA"/>
</dbReference>
<gene>
    <name evidence="2" type="ORF">C24_LOCUS8109</name>
</gene>
<dbReference type="OrthoDB" id="1107388at2759"/>